<accession>A0A7I7SAX5</accession>
<gene>
    <name evidence="1" type="ORF">B8W67_16910</name>
</gene>
<evidence type="ECO:0000313" key="1">
    <source>
        <dbReference type="EMBL" id="OSC30616.1"/>
    </source>
</evidence>
<proteinExistence type="predicted"/>
<organism evidence="1 2">
    <name type="scientific">Mycolicibacillus koreensis</name>
    <dbReference type="NCBI Taxonomy" id="1069220"/>
    <lineage>
        <taxon>Bacteria</taxon>
        <taxon>Bacillati</taxon>
        <taxon>Actinomycetota</taxon>
        <taxon>Actinomycetes</taxon>
        <taxon>Mycobacteriales</taxon>
        <taxon>Mycobacteriaceae</taxon>
        <taxon>Mycolicibacillus</taxon>
    </lineage>
</organism>
<dbReference type="AlphaFoldDB" id="A0A7I7SAX5"/>
<sequence length="61" mass="6656">MTVYRFCPAQTPAADRYAAGDVEIVSTRFHRASSTGLVYEVRNLTNGRVATAMPGELDPQP</sequence>
<name>A0A7I7SAX5_9MYCO</name>
<keyword evidence="2" id="KW-1185">Reference proteome</keyword>
<reference evidence="1 2" key="1">
    <citation type="submission" date="2017-04" db="EMBL/GenBank/DDBJ databases">
        <title>The new phylogeny of genus Mycobacterium.</title>
        <authorList>
            <person name="Tortoli E."/>
            <person name="Trovato A."/>
            <person name="Cirillo D.M."/>
        </authorList>
    </citation>
    <scope>NUCLEOTIDE SEQUENCE [LARGE SCALE GENOMIC DNA]</scope>
    <source>
        <strain evidence="1 2">KCTC 19819</strain>
    </source>
</reference>
<evidence type="ECO:0000313" key="2">
    <source>
        <dbReference type="Proteomes" id="UP000193577"/>
    </source>
</evidence>
<dbReference type="EMBL" id="NCXO01000048">
    <property type="protein sequence ID" value="OSC30616.1"/>
    <property type="molecule type" value="Genomic_DNA"/>
</dbReference>
<comment type="caution">
    <text evidence="1">The sequence shown here is derived from an EMBL/GenBank/DDBJ whole genome shotgun (WGS) entry which is preliminary data.</text>
</comment>
<protein>
    <submittedName>
        <fullName evidence="1">Uncharacterized protein</fullName>
    </submittedName>
</protein>
<dbReference type="Proteomes" id="UP000193577">
    <property type="component" value="Unassembled WGS sequence"/>
</dbReference>
<dbReference type="RefSeq" id="WP_085305203.1">
    <property type="nucleotide sequence ID" value="NZ_AP022594.1"/>
</dbReference>